<gene>
    <name evidence="1" type="ORF">TWF694_002640</name>
</gene>
<reference evidence="1 2" key="1">
    <citation type="submission" date="2019-10" db="EMBL/GenBank/DDBJ databases">
        <authorList>
            <person name="Palmer J.M."/>
        </authorList>
    </citation>
    <scope>NUCLEOTIDE SEQUENCE [LARGE SCALE GENOMIC DNA]</scope>
    <source>
        <strain evidence="1 2">TWF694</strain>
    </source>
</reference>
<dbReference type="EMBL" id="JAVHJO010000011">
    <property type="protein sequence ID" value="KAK6533708.1"/>
    <property type="molecule type" value="Genomic_DNA"/>
</dbReference>
<dbReference type="Proteomes" id="UP001365542">
    <property type="component" value="Unassembled WGS sequence"/>
</dbReference>
<keyword evidence="2" id="KW-1185">Reference proteome</keyword>
<dbReference type="AlphaFoldDB" id="A0AAV9X2J5"/>
<evidence type="ECO:0000313" key="2">
    <source>
        <dbReference type="Proteomes" id="UP001365542"/>
    </source>
</evidence>
<accession>A0AAV9X2J5</accession>
<comment type="caution">
    <text evidence="1">The sequence shown here is derived from an EMBL/GenBank/DDBJ whole genome shotgun (WGS) entry which is preliminary data.</text>
</comment>
<evidence type="ECO:0000313" key="1">
    <source>
        <dbReference type="EMBL" id="KAK6533708.1"/>
    </source>
</evidence>
<organism evidence="1 2">
    <name type="scientific">Orbilia ellipsospora</name>
    <dbReference type="NCBI Taxonomy" id="2528407"/>
    <lineage>
        <taxon>Eukaryota</taxon>
        <taxon>Fungi</taxon>
        <taxon>Dikarya</taxon>
        <taxon>Ascomycota</taxon>
        <taxon>Pezizomycotina</taxon>
        <taxon>Orbiliomycetes</taxon>
        <taxon>Orbiliales</taxon>
        <taxon>Orbiliaceae</taxon>
        <taxon>Orbilia</taxon>
    </lineage>
</organism>
<proteinExistence type="predicted"/>
<name>A0AAV9X2J5_9PEZI</name>
<sequence length="183" mass="20668">MPNLYHQRNPYLTAGMMAPRPVFGPAVHFITTNRQYNEITHQKGAFAGTLLSVIFVRQYSCESISGGCADLTFNLFNRIAEKYKAMKGYENIVFGVVDPGLIVEGGEFEWIGEGEEGAFVEYYVTGKGMIRRIGYPHRVGLESGVSGTVGKLKGWYNKVVQKKEEEVPLVDHWYHPDGCEFRY</sequence>
<protein>
    <submittedName>
        <fullName evidence="1">Uncharacterized protein</fullName>
    </submittedName>
</protein>